<accession>A0A814H032</accession>
<reference evidence="1" key="1">
    <citation type="submission" date="2021-02" db="EMBL/GenBank/DDBJ databases">
        <authorList>
            <person name="Nowell W R."/>
        </authorList>
    </citation>
    <scope>NUCLEOTIDE SEQUENCE</scope>
</reference>
<comment type="caution">
    <text evidence="1">The sequence shown here is derived from an EMBL/GenBank/DDBJ whole genome shotgun (WGS) entry which is preliminary data.</text>
</comment>
<dbReference type="EMBL" id="CAJNOT010000504">
    <property type="protein sequence ID" value="CAF1003852.1"/>
    <property type="molecule type" value="Genomic_DNA"/>
</dbReference>
<protein>
    <submittedName>
        <fullName evidence="1">Uncharacterized protein</fullName>
    </submittedName>
</protein>
<sequence length="137" mass="16167">MDTGAILSYFNANDGFSSSSLFFIRFIQFYRKFCDKLDLDINDIAIKQIQSGSAILEVEIYNRLESNDKKLRLKMIHHKLTDKLKSKLAKMKISFVFMNPIKSLFKIQKYRSEIKLNPRYNRVYTPGYDYWDGALND</sequence>
<evidence type="ECO:0000313" key="2">
    <source>
        <dbReference type="Proteomes" id="UP000663864"/>
    </source>
</evidence>
<proteinExistence type="predicted"/>
<organism evidence="1 2">
    <name type="scientific">Rotaria sordida</name>
    <dbReference type="NCBI Taxonomy" id="392033"/>
    <lineage>
        <taxon>Eukaryota</taxon>
        <taxon>Metazoa</taxon>
        <taxon>Spiralia</taxon>
        <taxon>Gnathifera</taxon>
        <taxon>Rotifera</taxon>
        <taxon>Eurotatoria</taxon>
        <taxon>Bdelloidea</taxon>
        <taxon>Philodinida</taxon>
        <taxon>Philodinidae</taxon>
        <taxon>Rotaria</taxon>
    </lineage>
</organism>
<name>A0A814H032_9BILA</name>
<dbReference type="AlphaFoldDB" id="A0A814H032"/>
<dbReference type="Proteomes" id="UP000663864">
    <property type="component" value="Unassembled WGS sequence"/>
</dbReference>
<evidence type="ECO:0000313" key="1">
    <source>
        <dbReference type="EMBL" id="CAF1003852.1"/>
    </source>
</evidence>
<gene>
    <name evidence="1" type="ORF">ZHD862_LOCUS12669</name>
</gene>